<keyword evidence="2" id="KW-0413">Isomerase</keyword>
<organism evidence="2 3">
    <name type="scientific">Leifsonia aquatica</name>
    <name type="common">Corynebacterium aquaticum</name>
    <dbReference type="NCBI Taxonomy" id="144185"/>
    <lineage>
        <taxon>Bacteria</taxon>
        <taxon>Bacillati</taxon>
        <taxon>Actinomycetota</taxon>
        <taxon>Actinomycetes</taxon>
        <taxon>Micrococcales</taxon>
        <taxon>Microbacteriaceae</taxon>
        <taxon>Leifsonia</taxon>
    </lineage>
</organism>
<feature type="domain" description="SIS" evidence="1">
    <location>
        <begin position="43"/>
        <end position="187"/>
    </location>
</feature>
<dbReference type="GO" id="GO:0019146">
    <property type="term" value="F:arabinose-5-phosphate isomerase activity"/>
    <property type="evidence" value="ECO:0007669"/>
    <property type="project" value="UniProtKB-EC"/>
</dbReference>
<dbReference type="Proteomes" id="UP000538196">
    <property type="component" value="Unassembled WGS sequence"/>
</dbReference>
<dbReference type="Gene3D" id="3.40.50.10490">
    <property type="entry name" value="Glucose-6-phosphate isomerase like protein, domain 1"/>
    <property type="match status" value="1"/>
</dbReference>
<name>A0A7W4YJ32_LEIAQ</name>
<dbReference type="SUPFAM" id="SSF53697">
    <property type="entry name" value="SIS domain"/>
    <property type="match status" value="1"/>
</dbReference>
<comment type="caution">
    <text evidence="2">The sequence shown here is derived from an EMBL/GenBank/DDBJ whole genome shotgun (WGS) entry which is preliminary data.</text>
</comment>
<dbReference type="GO" id="GO:0097367">
    <property type="term" value="F:carbohydrate derivative binding"/>
    <property type="evidence" value="ECO:0007669"/>
    <property type="project" value="InterPro"/>
</dbReference>
<dbReference type="AlphaFoldDB" id="A0A7W4YJ32"/>
<dbReference type="PROSITE" id="PS51464">
    <property type="entry name" value="SIS"/>
    <property type="match status" value="1"/>
</dbReference>
<dbReference type="InterPro" id="IPR046348">
    <property type="entry name" value="SIS_dom_sf"/>
</dbReference>
<reference evidence="2 3" key="1">
    <citation type="submission" date="2020-08" db="EMBL/GenBank/DDBJ databases">
        <title>Sequencing the genomes of 1000 actinobacteria strains.</title>
        <authorList>
            <person name="Klenk H.-P."/>
        </authorList>
    </citation>
    <scope>NUCLEOTIDE SEQUENCE [LARGE SCALE GENOMIC DNA]</scope>
    <source>
        <strain evidence="2 3">DSM 20146</strain>
    </source>
</reference>
<dbReference type="EC" id="5.3.1.13" evidence="2"/>
<dbReference type="PANTHER" id="PTHR38418">
    <property type="entry name" value="SUGAR ISOMERASE, KPSF/GUTQ (AFU_ORTHOLOGUE AFUA_6G08860)"/>
    <property type="match status" value="1"/>
</dbReference>
<dbReference type="GO" id="GO:1901135">
    <property type="term" value="P:carbohydrate derivative metabolic process"/>
    <property type="evidence" value="ECO:0007669"/>
    <property type="project" value="InterPro"/>
</dbReference>
<dbReference type="RefSeq" id="WP_021765428.1">
    <property type="nucleotide sequence ID" value="NZ_JACHVP010000003.1"/>
</dbReference>
<protein>
    <submittedName>
        <fullName evidence="2">Arabinose-5-phosphate isomerase</fullName>
        <ecNumber evidence="2">5.3.1.13</ecNumber>
    </submittedName>
</protein>
<accession>A0A7W4YJ32</accession>
<dbReference type="InterPro" id="IPR001347">
    <property type="entry name" value="SIS_dom"/>
</dbReference>
<proteinExistence type="predicted"/>
<evidence type="ECO:0000259" key="1">
    <source>
        <dbReference type="PROSITE" id="PS51464"/>
    </source>
</evidence>
<evidence type="ECO:0000313" key="2">
    <source>
        <dbReference type="EMBL" id="MBB2967988.1"/>
    </source>
</evidence>
<dbReference type="Pfam" id="PF01380">
    <property type="entry name" value="SIS"/>
    <property type="match status" value="1"/>
</dbReference>
<keyword evidence="3" id="KW-1185">Reference proteome</keyword>
<evidence type="ECO:0000313" key="3">
    <source>
        <dbReference type="Proteomes" id="UP000538196"/>
    </source>
</evidence>
<dbReference type="EMBL" id="JACHVP010000003">
    <property type="protein sequence ID" value="MBB2967988.1"/>
    <property type="molecule type" value="Genomic_DNA"/>
</dbReference>
<sequence length="219" mass="22641">MTATPPESALDERILAAARGSVEREAQAVARLAPQLDATFTAIVHAVLAAPGKIITTGAGTSGIIAERLSHLLAVSGTPSFYLPCLDALHGGLGSITDGDYVIAISKGGHSSELVELTRKLVERGIPVVALTENPDSPFARSATIVAHVTTNPSDADPGGLIAMGSTLVSGAWGDALASTLMRLRDHSWKDVVDIHPGGIVGLQTELPDDLTLESEDQP</sequence>
<dbReference type="PANTHER" id="PTHR38418:SF2">
    <property type="entry name" value="SUGAR ISOMERASE, KPSF_GUTQ (AFU_ORTHOLOGUE AFUA_6G08860)"/>
    <property type="match status" value="1"/>
</dbReference>
<gene>
    <name evidence="2" type="ORF">FHX33_002758</name>
</gene>